<evidence type="ECO:0000313" key="1">
    <source>
        <dbReference type="EMBL" id="AAM24308.1"/>
    </source>
</evidence>
<evidence type="ECO:0000313" key="2">
    <source>
        <dbReference type="Proteomes" id="UP000000555"/>
    </source>
</evidence>
<sequence>MRNLPISSSSQSFLYTIYPQFLIIPSETSYGKSLMEPVSSLELKNIFCNLSTRLMKEGSFLNTFSLPYLLFFHMKIKNYGILFITRDSVEFVYSLRQ</sequence>
<proteinExistence type="predicted"/>
<protein>
    <submittedName>
        <fullName evidence="1">Uncharacterized protein</fullName>
    </submittedName>
</protein>
<gene>
    <name evidence="1" type="ordered locus">TTE1058</name>
</gene>
<accession>Q8RAX7</accession>
<dbReference type="AlphaFoldDB" id="Q8RAX7"/>
<reference evidence="1 2" key="1">
    <citation type="journal article" date="2002" name="Genome Res.">
        <title>A complete sequence of the T. tengcongensis genome.</title>
        <authorList>
            <person name="Bao Q."/>
            <person name="Tian Y."/>
            <person name="Li W."/>
            <person name="Xu Z."/>
            <person name="Xuan Z."/>
            <person name="Hu S."/>
            <person name="Dong W."/>
            <person name="Yang J."/>
            <person name="Chen Y."/>
            <person name="Xue Y."/>
            <person name="Xu Y."/>
            <person name="Lai X."/>
            <person name="Huang L."/>
            <person name="Dong X."/>
            <person name="Ma Y."/>
            <person name="Ling L."/>
            <person name="Tan H."/>
            <person name="Chen R."/>
            <person name="Wang J."/>
            <person name="Yu J."/>
            <person name="Yang H."/>
        </authorList>
    </citation>
    <scope>NUCLEOTIDE SEQUENCE [LARGE SCALE GENOMIC DNA]</scope>
    <source>
        <strain evidence="2">DSM 15242 / JCM 11007 / NBRC 100824 / MB4</strain>
    </source>
</reference>
<dbReference type="Proteomes" id="UP000000555">
    <property type="component" value="Chromosome"/>
</dbReference>
<dbReference type="EMBL" id="AE008691">
    <property type="protein sequence ID" value="AAM24308.1"/>
    <property type="molecule type" value="Genomic_DNA"/>
</dbReference>
<keyword evidence="2" id="KW-1185">Reference proteome</keyword>
<name>Q8RAX7_CALS4</name>
<organism evidence="1 2">
    <name type="scientific">Caldanaerobacter subterraneus subsp. tengcongensis (strain DSM 15242 / JCM 11007 / NBRC 100824 / MB4)</name>
    <name type="common">Thermoanaerobacter tengcongensis</name>
    <dbReference type="NCBI Taxonomy" id="273068"/>
    <lineage>
        <taxon>Bacteria</taxon>
        <taxon>Bacillati</taxon>
        <taxon>Bacillota</taxon>
        <taxon>Clostridia</taxon>
        <taxon>Thermoanaerobacterales</taxon>
        <taxon>Thermoanaerobacteraceae</taxon>
        <taxon>Caldanaerobacter</taxon>
    </lineage>
</organism>
<dbReference type="KEGG" id="tte:TTE1058"/>
<dbReference type="HOGENOM" id="CLU_2341470_0_0_9"/>